<keyword evidence="2" id="KW-1185">Reference proteome</keyword>
<dbReference type="RefSeq" id="WP_153585351.1">
    <property type="nucleotide sequence ID" value="NZ_WJBU01000010.1"/>
</dbReference>
<dbReference type="InterPro" id="IPR016181">
    <property type="entry name" value="Acyl_CoA_acyltransferase"/>
</dbReference>
<protein>
    <submittedName>
        <fullName evidence="1">GNAT family N-acetyltransferase</fullName>
    </submittedName>
</protein>
<gene>
    <name evidence="1" type="ORF">GHT07_12235</name>
</gene>
<dbReference type="GO" id="GO:0016740">
    <property type="term" value="F:transferase activity"/>
    <property type="evidence" value="ECO:0007669"/>
    <property type="project" value="UniProtKB-KW"/>
</dbReference>
<dbReference type="AlphaFoldDB" id="A0A844B4A1"/>
<dbReference type="Proteomes" id="UP000487350">
    <property type="component" value="Unassembled WGS sequence"/>
</dbReference>
<evidence type="ECO:0000313" key="1">
    <source>
        <dbReference type="EMBL" id="MRD48052.1"/>
    </source>
</evidence>
<dbReference type="OrthoDB" id="9801669at2"/>
<accession>A0A844B4A1</accession>
<comment type="caution">
    <text evidence="1">The sequence shown here is derived from an EMBL/GenBank/DDBJ whole genome shotgun (WGS) entry which is preliminary data.</text>
</comment>
<dbReference type="SUPFAM" id="SSF55729">
    <property type="entry name" value="Acyl-CoA N-acyltransferases (Nat)"/>
    <property type="match status" value="1"/>
</dbReference>
<organism evidence="1 2">
    <name type="scientific">Caenimonas koreensis DSM 17982</name>
    <dbReference type="NCBI Taxonomy" id="1121255"/>
    <lineage>
        <taxon>Bacteria</taxon>
        <taxon>Pseudomonadati</taxon>
        <taxon>Pseudomonadota</taxon>
        <taxon>Betaproteobacteria</taxon>
        <taxon>Burkholderiales</taxon>
        <taxon>Comamonadaceae</taxon>
        <taxon>Caenimonas</taxon>
    </lineage>
</organism>
<dbReference type="Gene3D" id="3.40.630.30">
    <property type="match status" value="1"/>
</dbReference>
<sequence length="109" mass="12247">MNTIHTTRCTLEPQVEAHAEEMFAVLCDPAIYEFERVPPPSVERLAAGYRLRESRVSPDGDEKWLNWIVRLSNQEVAGYVQATVMESGESLVAYEFASMHGRQGIGSEC</sequence>
<evidence type="ECO:0000313" key="2">
    <source>
        <dbReference type="Proteomes" id="UP000487350"/>
    </source>
</evidence>
<reference evidence="1 2" key="1">
    <citation type="submission" date="2019-11" db="EMBL/GenBank/DDBJ databases">
        <title>Caenimonas koreensis gen. nov., sp. nov., isolated from activated sludge.</title>
        <authorList>
            <person name="Seung H.R."/>
        </authorList>
    </citation>
    <scope>NUCLEOTIDE SEQUENCE [LARGE SCALE GENOMIC DNA]</scope>
    <source>
        <strain evidence="1 2">EMB320</strain>
    </source>
</reference>
<proteinExistence type="predicted"/>
<dbReference type="EMBL" id="WJBU01000010">
    <property type="protein sequence ID" value="MRD48052.1"/>
    <property type="molecule type" value="Genomic_DNA"/>
</dbReference>
<name>A0A844B4A1_9BURK</name>
<keyword evidence="1" id="KW-0808">Transferase</keyword>